<dbReference type="Gene3D" id="1.25.40.20">
    <property type="entry name" value="Ankyrin repeat-containing domain"/>
    <property type="match status" value="2"/>
</dbReference>
<dbReference type="GO" id="GO:0005737">
    <property type="term" value="C:cytoplasm"/>
    <property type="evidence" value="ECO:0007669"/>
    <property type="project" value="TreeGrafter"/>
</dbReference>
<dbReference type="FunFam" id="1.25.40.20:FF:000105">
    <property type="entry name" value="protein phosphatase 1 regulatory inhibitor subunit 16B"/>
    <property type="match status" value="1"/>
</dbReference>
<dbReference type="AlphaFoldDB" id="A0A3M0J5J6"/>
<dbReference type="PROSITE" id="PS50088">
    <property type="entry name" value="ANK_REPEAT"/>
    <property type="match status" value="4"/>
</dbReference>
<dbReference type="PANTHER" id="PTHR24179:SF31">
    <property type="entry name" value="PROTEIN PHOSPHATASE 1 REGULATORY INHIBITOR SUBUNIT 16B"/>
    <property type="match status" value="1"/>
</dbReference>
<dbReference type="GO" id="GO:0061028">
    <property type="term" value="P:establishment of endothelial barrier"/>
    <property type="evidence" value="ECO:0007669"/>
    <property type="project" value="TreeGrafter"/>
</dbReference>
<evidence type="ECO:0000313" key="7">
    <source>
        <dbReference type="Proteomes" id="UP000269221"/>
    </source>
</evidence>
<dbReference type="OrthoDB" id="19014at2759"/>
<keyword evidence="7" id="KW-1185">Reference proteome</keyword>
<dbReference type="SUPFAM" id="SSF48403">
    <property type="entry name" value="Ankyrin repeat"/>
    <property type="match status" value="1"/>
</dbReference>
<evidence type="ECO:0000256" key="3">
    <source>
        <dbReference type="PROSITE-ProRule" id="PRU00023"/>
    </source>
</evidence>
<keyword evidence="1" id="KW-0677">Repeat</keyword>
<dbReference type="GO" id="GO:0017020">
    <property type="term" value="F:myosin phosphatase regulator activity"/>
    <property type="evidence" value="ECO:0007669"/>
    <property type="project" value="TreeGrafter"/>
</dbReference>
<dbReference type="PRINTS" id="PR01415">
    <property type="entry name" value="ANKYRIN"/>
</dbReference>
<organism evidence="6 7">
    <name type="scientific">Hirundo rustica rustica</name>
    <dbReference type="NCBI Taxonomy" id="333673"/>
    <lineage>
        <taxon>Eukaryota</taxon>
        <taxon>Metazoa</taxon>
        <taxon>Chordata</taxon>
        <taxon>Craniata</taxon>
        <taxon>Vertebrata</taxon>
        <taxon>Euteleostomi</taxon>
        <taxon>Archelosauria</taxon>
        <taxon>Archosauria</taxon>
        <taxon>Dinosauria</taxon>
        <taxon>Saurischia</taxon>
        <taxon>Theropoda</taxon>
        <taxon>Coelurosauria</taxon>
        <taxon>Aves</taxon>
        <taxon>Neognathae</taxon>
        <taxon>Neoaves</taxon>
        <taxon>Telluraves</taxon>
        <taxon>Australaves</taxon>
        <taxon>Passeriformes</taxon>
        <taxon>Sylvioidea</taxon>
        <taxon>Hirundinidae</taxon>
        <taxon>Hirundo</taxon>
    </lineage>
</organism>
<protein>
    <submittedName>
        <fullName evidence="6">Uncharacterized protein</fullName>
    </submittedName>
</protein>
<feature type="repeat" description="ANK" evidence="3">
    <location>
        <begin position="353"/>
        <end position="385"/>
    </location>
</feature>
<dbReference type="InterPro" id="IPR002110">
    <property type="entry name" value="Ankyrin_rpt"/>
</dbReference>
<dbReference type="InterPro" id="IPR036770">
    <property type="entry name" value="Ankyrin_rpt-contain_sf"/>
</dbReference>
<dbReference type="GO" id="GO:0004857">
    <property type="term" value="F:enzyme inhibitor activity"/>
    <property type="evidence" value="ECO:0007669"/>
    <property type="project" value="TreeGrafter"/>
</dbReference>
<dbReference type="InterPro" id="IPR051226">
    <property type="entry name" value="PP1_Regulatory_Subunit"/>
</dbReference>
<dbReference type="Pfam" id="PF12796">
    <property type="entry name" value="Ank_2"/>
    <property type="match status" value="2"/>
</dbReference>
<feature type="compositionally biased region" description="Low complexity" evidence="5">
    <location>
        <begin position="553"/>
        <end position="563"/>
    </location>
</feature>
<keyword evidence="4" id="KW-0175">Coiled coil</keyword>
<keyword evidence="2 3" id="KW-0040">ANK repeat</keyword>
<feature type="region of interest" description="Disordered" evidence="5">
    <location>
        <begin position="545"/>
        <end position="566"/>
    </location>
</feature>
<dbReference type="STRING" id="333673.A0A3M0J5J6"/>
<feature type="repeat" description="ANK" evidence="3">
    <location>
        <begin position="481"/>
        <end position="513"/>
    </location>
</feature>
<feature type="repeat" description="ANK" evidence="3">
    <location>
        <begin position="320"/>
        <end position="352"/>
    </location>
</feature>
<evidence type="ECO:0000256" key="5">
    <source>
        <dbReference type="SAM" id="MobiDB-lite"/>
    </source>
</evidence>
<accession>A0A3M0J5J6</accession>
<name>A0A3M0J5J6_HIRRU</name>
<evidence type="ECO:0000256" key="4">
    <source>
        <dbReference type="SAM" id="Coils"/>
    </source>
</evidence>
<reference evidence="6 7" key="1">
    <citation type="submission" date="2018-07" db="EMBL/GenBank/DDBJ databases">
        <title>A high quality draft genome assembly of the barn swallow (H. rustica rustica).</title>
        <authorList>
            <person name="Formenti G."/>
            <person name="Chiara M."/>
            <person name="Poveda L."/>
            <person name="Francoijs K.-J."/>
            <person name="Bonisoli-Alquati A."/>
            <person name="Canova L."/>
            <person name="Gianfranceschi L."/>
            <person name="Horner D.S."/>
            <person name="Saino N."/>
        </authorList>
    </citation>
    <scope>NUCLEOTIDE SEQUENCE [LARGE SCALE GENOMIC DNA]</scope>
    <source>
        <strain evidence="6">Chelidonia</strain>
        <tissue evidence="6">Blood</tissue>
    </source>
</reference>
<dbReference type="PANTHER" id="PTHR24179">
    <property type="entry name" value="PROTEIN PHOSPHATASE 1 REGULATORY SUBUNIT 12"/>
    <property type="match status" value="1"/>
</dbReference>
<feature type="coiled-coil region" evidence="4">
    <location>
        <begin position="23"/>
        <end position="61"/>
    </location>
</feature>
<dbReference type="SMART" id="SM00248">
    <property type="entry name" value="ANK"/>
    <property type="match status" value="4"/>
</dbReference>
<evidence type="ECO:0000313" key="6">
    <source>
        <dbReference type="EMBL" id="RMB95620.1"/>
    </source>
</evidence>
<proteinExistence type="predicted"/>
<evidence type="ECO:0000256" key="2">
    <source>
        <dbReference type="ARBA" id="ARBA00023043"/>
    </source>
</evidence>
<dbReference type="EMBL" id="QRBI01000184">
    <property type="protein sequence ID" value="RMB95620.1"/>
    <property type="molecule type" value="Genomic_DNA"/>
</dbReference>
<comment type="caution">
    <text evidence="6">The sequence shown here is derived from an EMBL/GenBank/DDBJ whole genome shotgun (WGS) entry which is preliminary data.</text>
</comment>
<feature type="repeat" description="ANK" evidence="3">
    <location>
        <begin position="448"/>
        <end position="480"/>
    </location>
</feature>
<dbReference type="PROSITE" id="PS50297">
    <property type="entry name" value="ANK_REP_REGION"/>
    <property type="match status" value="4"/>
</dbReference>
<dbReference type="Proteomes" id="UP000269221">
    <property type="component" value="Unassembled WGS sequence"/>
</dbReference>
<dbReference type="GO" id="GO:1903670">
    <property type="term" value="P:regulation of sprouting angiogenesis"/>
    <property type="evidence" value="ECO:0007669"/>
    <property type="project" value="TreeGrafter"/>
</dbReference>
<evidence type="ECO:0000256" key="1">
    <source>
        <dbReference type="ARBA" id="ARBA00022737"/>
    </source>
</evidence>
<sequence length="792" mass="86416">MDAHVDLLTELQLLDKVPTLERLRAAQKRRAQQLKKWAQYEKEMQHKKRKHEKKRNAVNRKKVSFEASVALLEASLRNDVEEGGCLGNLASGASLLENVAHFQHPRREAVYPCLLLGRNGAVFCDPELLGSNGAVFCDPELLGSNGAVFCDPGLLGSNGAVFCCEAVFCDPGLVSRNGVVFCDPGLVSRNGVVFCDPELVSRNGVSVFCDPELVSSNGAVFCDPELLGSNGAVFCDPGLLGSNGAVFCDPGLLVSSNGAVFCDPGLAKPHPSHGGRDLSHDCNLRPQNLLWALLDRKVQRLHSVCYLLKSNISPDLCNEDGLTALHQCCIDNYEDIVKLLLSHGANVNAKDNELWTPLHAAATCGHINLVKILIQHGADLLAVNADGNMPYDLCEDEPTLDVIETCMAYQGITQERINEMRAAPEQVMICDIHDILATGQDLNRTDAQGATLLHIAAANGYLHAAEVLLDQGASLDVKDWDGWEPLHAAAFWGQMQMAELLVSHGASLSARTSLDEMPIDLCEEEEFKVLLLELKHKHDVIMKSQMRHKSSLSRRTSSTGSRGKVVRRASLSDRTNLYRKECEKEAMVWQQLGAAEEGRNSGLVGEIGETRSDQENTDPNSVLENSSLLPELANKSTQCDSEIPLQNGLMASASPYQYTFSNGDIWSVHADPDGNPGHALPYGSPALPEAPQFWGTYKEHNHQTLSELKRQRAAAKLLQHPFLSTHFSTGMAGVAENVGEAKSHLIESRTSPYSSNGTSVYYTVSSGDPPLLKFKAPMEEMEEKVHGCCRIS</sequence>
<gene>
    <name evidence="6" type="ORF">DUI87_27731</name>
</gene>